<dbReference type="Gene3D" id="3.90.25.10">
    <property type="entry name" value="UDP-galactose 4-epimerase, domain 1"/>
    <property type="match status" value="1"/>
</dbReference>
<dbReference type="InterPro" id="IPR036291">
    <property type="entry name" value="NAD(P)-bd_dom_sf"/>
</dbReference>
<dbReference type="Pfam" id="PF05368">
    <property type="entry name" value="NmrA"/>
    <property type="match status" value="1"/>
</dbReference>
<feature type="domain" description="NmrA-like" evidence="1">
    <location>
        <begin position="3"/>
        <end position="221"/>
    </location>
</feature>
<dbReference type="InterPro" id="IPR051604">
    <property type="entry name" value="Ergot_Alk_Oxidoreductase"/>
</dbReference>
<keyword evidence="3" id="KW-1185">Reference proteome</keyword>
<dbReference type="SUPFAM" id="SSF51735">
    <property type="entry name" value="NAD(P)-binding Rossmann-fold domains"/>
    <property type="match status" value="1"/>
</dbReference>
<accession>A0A6G8FHX2</accession>
<name>A0A6G8FHX2_9MICO</name>
<dbReference type="InterPro" id="IPR008030">
    <property type="entry name" value="NmrA-like"/>
</dbReference>
<dbReference type="AlphaFoldDB" id="A0A6G8FHX2"/>
<sequence length="289" mass="31464">MANDVILVTGATGNVGRAVVERLLEAGRPVRAAGRSVESVRRVFGQRVEAVALDFTDPASWPAAFAGVDRMFLMRPPHLGKPKKEMIPALEYATSAGTRQIVFLSLQGAEKNRVVPHAAIEAWLRGAGIDWTFVRASFFHQNLSTTHVSDVRDRDAITVPAGRGATAFVDTEDVGAVAAAALLDPPGFRNRALTVTGDEALSYARIAEILSRELGRPIRYEKPGLLRYLGHARRHLDMPWGMVFVTAAIYTTARLGMADGLTDTVHEVLGRDPVSFAEFAHRERAAWVA</sequence>
<gene>
    <name evidence="2" type="ORF">G7067_05185</name>
</gene>
<dbReference type="RefSeq" id="WP_166322492.1">
    <property type="nucleotide sequence ID" value="NZ_CP049934.1"/>
</dbReference>
<reference evidence="2 3" key="1">
    <citation type="submission" date="2020-03" db="EMBL/GenBank/DDBJ databases">
        <title>Leucobacter sp. nov., isolated from beetles.</title>
        <authorList>
            <person name="Hyun D.-W."/>
            <person name="Bae J.-W."/>
        </authorList>
    </citation>
    <scope>NUCLEOTIDE SEQUENCE [LARGE SCALE GENOMIC DNA]</scope>
    <source>
        <strain evidence="2 3">HDW9B</strain>
    </source>
</reference>
<evidence type="ECO:0000313" key="3">
    <source>
        <dbReference type="Proteomes" id="UP000501387"/>
    </source>
</evidence>
<dbReference type="EMBL" id="CP049934">
    <property type="protein sequence ID" value="QIM15948.1"/>
    <property type="molecule type" value="Genomic_DNA"/>
</dbReference>
<dbReference type="KEGG" id="lins:G7067_05185"/>
<organism evidence="2 3">
    <name type="scientific">Leucobacter insecticola</name>
    <dbReference type="NCBI Taxonomy" id="2714934"/>
    <lineage>
        <taxon>Bacteria</taxon>
        <taxon>Bacillati</taxon>
        <taxon>Actinomycetota</taxon>
        <taxon>Actinomycetes</taxon>
        <taxon>Micrococcales</taxon>
        <taxon>Microbacteriaceae</taxon>
        <taxon>Leucobacter</taxon>
    </lineage>
</organism>
<dbReference type="Proteomes" id="UP000501387">
    <property type="component" value="Chromosome"/>
</dbReference>
<protein>
    <submittedName>
        <fullName evidence="2">NmrA family NAD(P)-binding protein</fullName>
    </submittedName>
</protein>
<proteinExistence type="predicted"/>
<dbReference type="PANTHER" id="PTHR43162:SF1">
    <property type="entry name" value="PRESTALK A DIFFERENTIATION PROTEIN A"/>
    <property type="match status" value="1"/>
</dbReference>
<evidence type="ECO:0000313" key="2">
    <source>
        <dbReference type="EMBL" id="QIM15948.1"/>
    </source>
</evidence>
<evidence type="ECO:0000259" key="1">
    <source>
        <dbReference type="Pfam" id="PF05368"/>
    </source>
</evidence>
<dbReference type="PANTHER" id="PTHR43162">
    <property type="match status" value="1"/>
</dbReference>
<dbReference type="Gene3D" id="3.40.50.720">
    <property type="entry name" value="NAD(P)-binding Rossmann-like Domain"/>
    <property type="match status" value="1"/>
</dbReference>